<dbReference type="RefSeq" id="XP_018001626.1">
    <property type="nucleotide sequence ID" value="XM_018149626.1"/>
</dbReference>
<evidence type="ECO:0000256" key="5">
    <source>
        <dbReference type="ARBA" id="ARBA00022553"/>
    </source>
</evidence>
<comment type="catalytic activity">
    <reaction evidence="10">
        <text>L-threonyl-[protein] + ATP = O-phospho-L-threonyl-[protein] + ADP + H(+)</text>
        <dbReference type="Rhea" id="RHEA:46608"/>
        <dbReference type="Rhea" id="RHEA-COMP:11060"/>
        <dbReference type="Rhea" id="RHEA-COMP:11605"/>
        <dbReference type="ChEBI" id="CHEBI:15378"/>
        <dbReference type="ChEBI" id="CHEBI:30013"/>
        <dbReference type="ChEBI" id="CHEBI:30616"/>
        <dbReference type="ChEBI" id="CHEBI:61977"/>
        <dbReference type="ChEBI" id="CHEBI:456216"/>
        <dbReference type="EC" id="2.7.11.1"/>
    </reaction>
</comment>
<sequence>MEQPSRPSSRRPPLAERQPRATPQPTPTKPHNSIKTPSPRMPHHESLHPDGNLSVRGKKSSQKSAVVQPDPPEEPPVETERKTVYTNKGKRKTHVGPWHLGRTLGKGATGRVRLARHSGTGDIVAVKIVSKKSAAMVQSASMAKIDNDAQNPMNKNGTRRMPFGIEREVVIMKLIEHPNVINLYDIWENRGELYLILEFVAGGELFDYVSSNGALPEDEAVRLFRQIISGLSYCHRFNICHRDLKPENILLDKDRNVKLADFGMAALQPKDKWLNTSCGSPHYAAPEIIQGLEYRGDKADIWSCGIILFAMLNGFLPFDGGDLTTTLRLVRKGDYFLPPNLSVEASDLIQRILQKRPERRITMEDIWLIRSSARPPPSVMEACNMSRIEDAADIDDNILRSLQTLWHGEKVEALIERLLSEEPNHEKLFYHALVKFQEEQLENYEGDPLQYSASDYQHLTRPHVKSSKRRASAAGLSHARRPSQFSIVSDGGTKRDTYYKVPATSASKATNSTYDPYRSSKNPIIDVHKDASTTVVRRDVRSASNAHGIRHPAVSRLQNEVTATALPEVAEHRRRASYSTIGSRSSLASSKKGQPVQKSAGYKRRVSFPQGRRASATPSLSREPSEDKSRTTGHSGERPNTNDTDAPMSSTMSDPALSSPPATVKPRRPASDLQLQKAPNLTQAWRDDTRKVSQELGKICEEAFNRSSVSSTSGVSHYTTADTPPTSVSTQDGRAGSHLRDRPLPETPVLRELSEKRQKMIDMFSSTKGVDLEQMLAPLDARIAEEIRRQKGSRISIDPSVVPGRRASSLPVQGNTMDDLKHLREEMNRAASDPVKTSSQGTEATVRLVPASSPANRLGPVNTRKNKAMPVNSLRDGRVNPTITQLERDGYDTRLYTKKVILDTIEEDPSLTPKKKRLRTLYRGSGHG</sequence>
<dbReference type="PROSITE" id="PS50011">
    <property type="entry name" value="PROTEIN_KINASE_DOM"/>
    <property type="match status" value="1"/>
</dbReference>
<dbReference type="GeneID" id="28741506"/>
<dbReference type="GO" id="GO:0005935">
    <property type="term" value="C:cellular bud neck"/>
    <property type="evidence" value="ECO:0007669"/>
    <property type="project" value="UniProtKB-SubCell"/>
</dbReference>
<dbReference type="GO" id="GO:0005524">
    <property type="term" value="F:ATP binding"/>
    <property type="evidence" value="ECO:0007669"/>
    <property type="project" value="UniProtKB-UniRule"/>
</dbReference>
<dbReference type="PROSITE" id="PS00108">
    <property type="entry name" value="PROTEIN_KINASE_ST"/>
    <property type="match status" value="1"/>
</dbReference>
<dbReference type="EMBL" id="LFJN01000009">
    <property type="protein sequence ID" value="KPI41663.1"/>
    <property type="molecule type" value="Genomic_DNA"/>
</dbReference>
<name>A0A0N1HBJ1_9EURO</name>
<feature type="region of interest" description="Disordered" evidence="13">
    <location>
        <begin position="1"/>
        <end position="104"/>
    </location>
</feature>
<keyword evidence="8 15" id="KW-0418">Kinase</keyword>
<reference evidence="15 16" key="1">
    <citation type="submission" date="2015-06" db="EMBL/GenBank/DDBJ databases">
        <title>Draft genome of the ant-associated black yeast Phialophora attae CBS 131958.</title>
        <authorList>
            <person name="Moreno L.F."/>
            <person name="Stielow B.J."/>
            <person name="de Hoog S."/>
            <person name="Vicente V.A."/>
            <person name="Weiss V.A."/>
            <person name="de Vries M."/>
            <person name="Cruz L.M."/>
            <person name="Souza E.M."/>
        </authorList>
    </citation>
    <scope>NUCLEOTIDE SEQUENCE [LARGE SCALE GENOMIC DNA]</scope>
    <source>
        <strain evidence="15 16">CBS 131958</strain>
    </source>
</reference>
<dbReference type="InterPro" id="IPR017441">
    <property type="entry name" value="Protein_kinase_ATP_BS"/>
</dbReference>
<dbReference type="Gene3D" id="1.10.510.10">
    <property type="entry name" value="Transferase(Phosphotransferase) domain 1"/>
    <property type="match status" value="1"/>
</dbReference>
<organism evidence="15 16">
    <name type="scientific">Cyphellophora attinorum</name>
    <dbReference type="NCBI Taxonomy" id="1664694"/>
    <lineage>
        <taxon>Eukaryota</taxon>
        <taxon>Fungi</taxon>
        <taxon>Dikarya</taxon>
        <taxon>Ascomycota</taxon>
        <taxon>Pezizomycotina</taxon>
        <taxon>Eurotiomycetes</taxon>
        <taxon>Chaetothyriomycetidae</taxon>
        <taxon>Chaetothyriales</taxon>
        <taxon>Cyphellophoraceae</taxon>
        <taxon>Cyphellophora</taxon>
    </lineage>
</organism>
<evidence type="ECO:0000256" key="12">
    <source>
        <dbReference type="PROSITE-ProRule" id="PRU10141"/>
    </source>
</evidence>
<dbReference type="STRING" id="1664694.A0A0N1HBJ1"/>
<dbReference type="SUPFAM" id="SSF56112">
    <property type="entry name" value="Protein kinase-like (PK-like)"/>
    <property type="match status" value="1"/>
</dbReference>
<feature type="compositionally biased region" description="Polar residues" evidence="13">
    <location>
        <begin position="577"/>
        <end position="592"/>
    </location>
</feature>
<dbReference type="InterPro" id="IPR008271">
    <property type="entry name" value="Ser/Thr_kinase_AS"/>
</dbReference>
<feature type="domain" description="Protein kinase" evidence="14">
    <location>
        <begin position="98"/>
        <end position="379"/>
    </location>
</feature>
<feature type="region of interest" description="Disordered" evidence="13">
    <location>
        <begin position="467"/>
        <end position="491"/>
    </location>
</feature>
<evidence type="ECO:0000256" key="10">
    <source>
        <dbReference type="ARBA" id="ARBA00047899"/>
    </source>
</evidence>
<dbReference type="EC" id="2.7.11.1" evidence="3"/>
<evidence type="ECO:0000259" key="14">
    <source>
        <dbReference type="PROSITE" id="PS50011"/>
    </source>
</evidence>
<keyword evidence="6" id="KW-0808">Transferase</keyword>
<comment type="catalytic activity">
    <reaction evidence="11">
        <text>L-seryl-[protein] + ATP = O-phospho-L-seryl-[protein] + ADP + H(+)</text>
        <dbReference type="Rhea" id="RHEA:17989"/>
        <dbReference type="Rhea" id="RHEA-COMP:9863"/>
        <dbReference type="Rhea" id="RHEA-COMP:11604"/>
        <dbReference type="ChEBI" id="CHEBI:15378"/>
        <dbReference type="ChEBI" id="CHEBI:29999"/>
        <dbReference type="ChEBI" id="CHEBI:30616"/>
        <dbReference type="ChEBI" id="CHEBI:83421"/>
        <dbReference type="ChEBI" id="CHEBI:456216"/>
        <dbReference type="EC" id="2.7.11.1"/>
    </reaction>
</comment>
<evidence type="ECO:0000256" key="3">
    <source>
        <dbReference type="ARBA" id="ARBA00012513"/>
    </source>
</evidence>
<evidence type="ECO:0000256" key="13">
    <source>
        <dbReference type="SAM" id="MobiDB-lite"/>
    </source>
</evidence>
<dbReference type="GO" id="GO:0004674">
    <property type="term" value="F:protein serine/threonine kinase activity"/>
    <property type="evidence" value="ECO:0007669"/>
    <property type="project" value="UniProtKB-KW"/>
</dbReference>
<comment type="similarity">
    <text evidence="2">Belongs to the protein kinase superfamily. CAMK Ser/Thr protein kinase family. NIM1 subfamily.</text>
</comment>
<evidence type="ECO:0000256" key="9">
    <source>
        <dbReference type="ARBA" id="ARBA00022840"/>
    </source>
</evidence>
<dbReference type="FunFam" id="1.10.510.10:FF:000394">
    <property type="entry name" value="Serine/threonine-protein kinase HSL1"/>
    <property type="match status" value="1"/>
</dbReference>
<comment type="subcellular location">
    <subcellularLocation>
        <location evidence="1">Bud neck</location>
    </subcellularLocation>
</comment>
<feature type="region of interest" description="Disordered" evidence="13">
    <location>
        <begin position="565"/>
        <end position="689"/>
    </location>
</feature>
<feature type="compositionally biased region" description="Polar residues" evidence="13">
    <location>
        <begin position="673"/>
        <end position="683"/>
    </location>
</feature>
<feature type="region of interest" description="Disordered" evidence="13">
    <location>
        <begin position="706"/>
        <end position="754"/>
    </location>
</feature>
<keyword evidence="9 12" id="KW-0067">ATP-binding</keyword>
<evidence type="ECO:0000256" key="7">
    <source>
        <dbReference type="ARBA" id="ARBA00022741"/>
    </source>
</evidence>
<evidence type="ECO:0000256" key="8">
    <source>
        <dbReference type="ARBA" id="ARBA00022777"/>
    </source>
</evidence>
<dbReference type="Pfam" id="PF00069">
    <property type="entry name" value="Pkinase"/>
    <property type="match status" value="1"/>
</dbReference>
<dbReference type="VEuPathDB" id="FungiDB:AB675_9117"/>
<dbReference type="InterPro" id="IPR000719">
    <property type="entry name" value="Prot_kinase_dom"/>
</dbReference>
<evidence type="ECO:0000256" key="4">
    <source>
        <dbReference type="ARBA" id="ARBA00022527"/>
    </source>
</evidence>
<dbReference type="GO" id="GO:0005940">
    <property type="term" value="C:septin ring"/>
    <property type="evidence" value="ECO:0007669"/>
    <property type="project" value="UniProtKB-ARBA"/>
</dbReference>
<dbReference type="PANTHER" id="PTHR24346:SF110">
    <property type="entry name" value="NON-SPECIFIC SERINE_THREONINE PROTEIN KINASE"/>
    <property type="match status" value="1"/>
</dbReference>
<dbReference type="CDD" id="cd14081">
    <property type="entry name" value="STKc_BRSK1_2"/>
    <property type="match status" value="1"/>
</dbReference>
<feature type="compositionally biased region" description="Polar residues" evidence="13">
    <location>
        <begin position="632"/>
        <end position="653"/>
    </location>
</feature>
<dbReference type="PROSITE" id="PS00107">
    <property type="entry name" value="PROTEIN_KINASE_ATP"/>
    <property type="match status" value="1"/>
</dbReference>
<accession>A0A0N1HBJ1</accession>
<dbReference type="OrthoDB" id="504170at2759"/>
<dbReference type="InterPro" id="IPR011009">
    <property type="entry name" value="Kinase-like_dom_sf"/>
</dbReference>
<protein>
    <recommendedName>
        <fullName evidence="3">non-specific serine/threonine protein kinase</fullName>
        <ecNumber evidence="3">2.7.11.1</ecNumber>
    </recommendedName>
</protein>
<keyword evidence="4" id="KW-0723">Serine/threonine-protein kinase</keyword>
<gene>
    <name evidence="15" type="ORF">AB675_9117</name>
</gene>
<feature type="compositionally biased region" description="Low complexity" evidence="13">
    <location>
        <begin position="707"/>
        <end position="716"/>
    </location>
</feature>
<keyword evidence="16" id="KW-1185">Reference proteome</keyword>
<dbReference type="AlphaFoldDB" id="A0A0N1HBJ1"/>
<feature type="region of interest" description="Disordered" evidence="13">
    <location>
        <begin position="795"/>
        <end position="814"/>
    </location>
</feature>
<feature type="compositionally biased region" description="Polar residues" evidence="13">
    <location>
        <begin position="717"/>
        <end position="732"/>
    </location>
</feature>
<evidence type="ECO:0000313" key="15">
    <source>
        <dbReference type="EMBL" id="KPI41663.1"/>
    </source>
</evidence>
<dbReference type="SMART" id="SM00220">
    <property type="entry name" value="S_TKc"/>
    <property type="match status" value="1"/>
</dbReference>
<proteinExistence type="inferred from homology"/>
<evidence type="ECO:0000256" key="6">
    <source>
        <dbReference type="ARBA" id="ARBA00022679"/>
    </source>
</evidence>
<keyword evidence="5" id="KW-0597">Phosphoprotein</keyword>
<evidence type="ECO:0000256" key="1">
    <source>
        <dbReference type="ARBA" id="ARBA00004266"/>
    </source>
</evidence>
<dbReference type="PANTHER" id="PTHR24346">
    <property type="entry name" value="MAP/MICROTUBULE AFFINITY-REGULATING KINASE"/>
    <property type="match status" value="1"/>
</dbReference>
<keyword evidence="7 12" id="KW-0547">Nucleotide-binding</keyword>
<evidence type="ECO:0000256" key="11">
    <source>
        <dbReference type="ARBA" id="ARBA00048679"/>
    </source>
</evidence>
<dbReference type="GO" id="GO:0035556">
    <property type="term" value="P:intracellular signal transduction"/>
    <property type="evidence" value="ECO:0007669"/>
    <property type="project" value="TreeGrafter"/>
</dbReference>
<evidence type="ECO:0000313" key="16">
    <source>
        <dbReference type="Proteomes" id="UP000038010"/>
    </source>
</evidence>
<evidence type="ECO:0000256" key="2">
    <source>
        <dbReference type="ARBA" id="ARBA00010791"/>
    </source>
</evidence>
<comment type="caution">
    <text evidence="15">The sequence shown here is derived from an EMBL/GenBank/DDBJ whole genome shotgun (WGS) entry which is preliminary data.</text>
</comment>
<dbReference type="Proteomes" id="UP000038010">
    <property type="component" value="Unassembled WGS sequence"/>
</dbReference>
<feature type="binding site" evidence="12">
    <location>
        <position position="127"/>
    </location>
    <ligand>
        <name>ATP</name>
        <dbReference type="ChEBI" id="CHEBI:30616"/>
    </ligand>
</feature>